<dbReference type="NCBIfam" id="TIGR03910">
    <property type="entry name" value="pyrrolys_PylB"/>
    <property type="match status" value="1"/>
</dbReference>
<dbReference type="SFLD" id="SFLDG01280">
    <property type="entry name" value="HydE/PylB-like"/>
    <property type="match status" value="1"/>
</dbReference>
<dbReference type="RefSeq" id="WP_073048819.1">
    <property type="nucleotide sequence ID" value="NZ_FQZL01000008.1"/>
</dbReference>
<evidence type="ECO:0000256" key="5">
    <source>
        <dbReference type="PIRSR" id="PIRSR004762-1"/>
    </source>
</evidence>
<feature type="binding site" evidence="6">
    <location>
        <position position="168"/>
    </location>
    <ligand>
        <name>S-adenosyl-L-methionine</name>
        <dbReference type="ChEBI" id="CHEBI:59789"/>
    </ligand>
</feature>
<organism evidence="8 9">
    <name type="scientific">Dethiosulfatibacter aminovorans DSM 17477</name>
    <dbReference type="NCBI Taxonomy" id="1121476"/>
    <lineage>
        <taxon>Bacteria</taxon>
        <taxon>Bacillati</taxon>
        <taxon>Bacillota</taxon>
        <taxon>Tissierellia</taxon>
        <taxon>Dethiosulfatibacter</taxon>
    </lineage>
</organism>
<dbReference type="SFLD" id="SFLDG01060">
    <property type="entry name" value="BATS_domain_containing"/>
    <property type="match status" value="1"/>
</dbReference>
<reference evidence="8 9" key="1">
    <citation type="submission" date="2016-11" db="EMBL/GenBank/DDBJ databases">
        <authorList>
            <person name="Jaros S."/>
            <person name="Januszkiewicz K."/>
            <person name="Wedrychowicz H."/>
        </authorList>
    </citation>
    <scope>NUCLEOTIDE SEQUENCE [LARGE SCALE GENOMIC DNA]</scope>
    <source>
        <strain evidence="8 9">DSM 17477</strain>
    </source>
</reference>
<feature type="domain" description="Radical SAM core" evidence="7">
    <location>
        <begin position="53"/>
        <end position="276"/>
    </location>
</feature>
<feature type="binding site" evidence="5">
    <location>
        <position position="74"/>
    </location>
    <ligand>
        <name>[4Fe-4S] cluster</name>
        <dbReference type="ChEBI" id="CHEBI:49883"/>
        <note>4Fe-4S-S-AdoMet</note>
    </ligand>
</feature>
<feature type="binding site" evidence="5">
    <location>
        <position position="67"/>
    </location>
    <ligand>
        <name>[4Fe-4S] cluster</name>
        <dbReference type="ChEBI" id="CHEBI:49883"/>
        <note>4Fe-4S-S-AdoMet</note>
    </ligand>
</feature>
<dbReference type="GO" id="GO:0046872">
    <property type="term" value="F:metal ion binding"/>
    <property type="evidence" value="ECO:0007669"/>
    <property type="project" value="UniProtKB-KW"/>
</dbReference>
<dbReference type="EMBL" id="FQZL01000008">
    <property type="protein sequence ID" value="SHI92553.1"/>
    <property type="molecule type" value="Genomic_DNA"/>
</dbReference>
<keyword evidence="4 5" id="KW-0411">Iron-sulfur</keyword>
<dbReference type="PANTHER" id="PTHR43726:SF1">
    <property type="entry name" value="BIOTIN SYNTHASE"/>
    <property type="match status" value="1"/>
</dbReference>
<dbReference type="CDD" id="cd01335">
    <property type="entry name" value="Radical_SAM"/>
    <property type="match status" value="1"/>
</dbReference>
<dbReference type="SFLD" id="SFLDS00029">
    <property type="entry name" value="Radical_SAM"/>
    <property type="match status" value="1"/>
</dbReference>
<dbReference type="PROSITE" id="PS51918">
    <property type="entry name" value="RADICAL_SAM"/>
    <property type="match status" value="1"/>
</dbReference>
<dbReference type="InterPro" id="IPR034422">
    <property type="entry name" value="HydE/PylB-like"/>
</dbReference>
<dbReference type="GO" id="GO:0071524">
    <property type="term" value="P:pyrrolysine biosynthetic process"/>
    <property type="evidence" value="ECO:0007669"/>
    <property type="project" value="InterPro"/>
</dbReference>
<keyword evidence="1 5" id="KW-0949">S-adenosyl-L-methionine</keyword>
<dbReference type="InterPro" id="IPR007197">
    <property type="entry name" value="rSAM"/>
</dbReference>
<feature type="binding site" evidence="6">
    <location>
        <position position="166"/>
    </location>
    <ligand>
        <name>(3R)-3-methyl-D-ornithine</name>
        <dbReference type="ChEBI" id="CHEBI:64642"/>
    </ligand>
</feature>
<dbReference type="Pfam" id="PF04055">
    <property type="entry name" value="Radical_SAM"/>
    <property type="match status" value="1"/>
</dbReference>
<keyword evidence="9" id="KW-1185">Reference proteome</keyword>
<evidence type="ECO:0000259" key="7">
    <source>
        <dbReference type="PROSITE" id="PS51918"/>
    </source>
</evidence>
<feature type="binding site" evidence="6">
    <location>
        <position position="274"/>
    </location>
    <ligand>
        <name>(3R)-3-methyl-D-ornithine</name>
        <dbReference type="ChEBI" id="CHEBI:64642"/>
    </ligand>
</feature>
<evidence type="ECO:0000313" key="9">
    <source>
        <dbReference type="Proteomes" id="UP000184052"/>
    </source>
</evidence>
<accession>A0A1M6F4G9</accession>
<dbReference type="InterPro" id="IPR058240">
    <property type="entry name" value="rSAM_sf"/>
</dbReference>
<dbReference type="OrthoDB" id="9775764at2"/>
<keyword evidence="5" id="KW-0004">4Fe-4S</keyword>
<dbReference type="STRING" id="1121476.SAMN02745751_01349"/>
<dbReference type="SFLD" id="SFLDF00349">
    <property type="entry name" value="3-methylornithine_synthase_(Py"/>
    <property type="match status" value="1"/>
</dbReference>
<name>A0A1M6F4G9_9FIRM</name>
<evidence type="ECO:0000256" key="3">
    <source>
        <dbReference type="ARBA" id="ARBA00023004"/>
    </source>
</evidence>
<dbReference type="InterPro" id="IPR006638">
    <property type="entry name" value="Elp3/MiaA/NifB-like_rSAM"/>
</dbReference>
<sequence>MMDSNLDKIIYKALEGAELEKEEIVELLLLDKEDDLNKLFGAARRIRSREFGNKIFLYGFVYFSNYCRNGCSFCYSRKSNEIERYRKNTEDIMDIAVKLKEAGVNLIDLTMGEDPYYHSSGFEDVLEAVVRTKKEMDIPLMISPGVVEYDLIDRFKSSGVEWYALYQETHNRRLFKDLRKNQNYDKRMDTKLYAKNIGMLLEEGIMVGVGEKIEDIADSILEMKSMKADQVRVMTFVPQEGIPLQASAENDEYLELKTIAVLRLVCQKSLIPASLDIEGIDGLKPRIDSGANVITSIIPPSEGLHGVAQSCKDIDDGNRSVVTVEKILDSMGLKAATNMEYKEHIDQRMVQHV</sequence>
<dbReference type="SMART" id="SM00729">
    <property type="entry name" value="Elp3"/>
    <property type="match status" value="1"/>
</dbReference>
<dbReference type="Gene3D" id="3.20.20.70">
    <property type="entry name" value="Aldolase class I"/>
    <property type="match status" value="1"/>
</dbReference>
<dbReference type="GO" id="GO:0051539">
    <property type="term" value="F:4 iron, 4 sulfur cluster binding"/>
    <property type="evidence" value="ECO:0007669"/>
    <property type="project" value="UniProtKB-KW"/>
</dbReference>
<dbReference type="Proteomes" id="UP000184052">
    <property type="component" value="Unassembled WGS sequence"/>
</dbReference>
<keyword evidence="2" id="KW-0479">Metal-binding</keyword>
<feature type="binding site" evidence="6">
    <location>
        <position position="296"/>
    </location>
    <ligand>
        <name>(3R)-3-methyl-D-ornithine</name>
        <dbReference type="ChEBI" id="CHEBI:64642"/>
    </ligand>
</feature>
<feature type="binding site" evidence="6">
    <location>
        <position position="295"/>
    </location>
    <ligand>
        <name>(3R)-3-methyl-D-ornithine</name>
        <dbReference type="ChEBI" id="CHEBI:64642"/>
    </ligand>
</feature>
<dbReference type="AlphaFoldDB" id="A0A1M6F4G9"/>
<feature type="binding site" evidence="5">
    <location>
        <position position="71"/>
    </location>
    <ligand>
        <name>[4Fe-4S] cluster</name>
        <dbReference type="ChEBI" id="CHEBI:49883"/>
        <note>4Fe-4S-S-AdoMet</note>
    </ligand>
</feature>
<feature type="binding site" evidence="6">
    <location>
        <position position="232"/>
    </location>
    <ligand>
        <name>(3R)-3-methyl-D-ornithine</name>
        <dbReference type="ChEBI" id="CHEBI:64642"/>
    </ligand>
</feature>
<dbReference type="InterPro" id="IPR013785">
    <property type="entry name" value="Aldolase_TIM"/>
</dbReference>
<dbReference type="GO" id="GO:0016740">
    <property type="term" value="F:transferase activity"/>
    <property type="evidence" value="ECO:0007669"/>
    <property type="project" value="TreeGrafter"/>
</dbReference>
<dbReference type="SUPFAM" id="SSF102114">
    <property type="entry name" value="Radical SAM enzymes"/>
    <property type="match status" value="1"/>
</dbReference>
<evidence type="ECO:0000313" key="8">
    <source>
        <dbReference type="EMBL" id="SHI92553.1"/>
    </source>
</evidence>
<keyword evidence="3 5" id="KW-0408">Iron</keyword>
<evidence type="ECO:0000256" key="4">
    <source>
        <dbReference type="ARBA" id="ARBA00023014"/>
    </source>
</evidence>
<feature type="binding site" evidence="6">
    <location>
        <position position="73"/>
    </location>
    <ligand>
        <name>S-adenosyl-L-methionine</name>
        <dbReference type="ChEBI" id="CHEBI:59789"/>
    </ligand>
</feature>
<comment type="cofactor">
    <cofactor evidence="5">
        <name>[4Fe-4S] cluster</name>
        <dbReference type="ChEBI" id="CHEBI:49883"/>
    </cofactor>
    <text evidence="5">Binds 1 [4Fe-4S] cluster. The cluster is coordinated with 3 cysteines and an exchangeable S-adenosyl-L-methionine.</text>
</comment>
<feature type="binding site" evidence="6">
    <location>
        <position position="179"/>
    </location>
    <ligand>
        <name>S-adenosyl-L-methionine</name>
        <dbReference type="ChEBI" id="CHEBI:59789"/>
    </ligand>
</feature>
<evidence type="ECO:0000256" key="2">
    <source>
        <dbReference type="ARBA" id="ARBA00022723"/>
    </source>
</evidence>
<protein>
    <submittedName>
        <fullName evidence="8">Pyrrolysine biosynthesis protein PylB</fullName>
    </submittedName>
</protein>
<feature type="binding site" evidence="6">
    <location>
        <position position="108"/>
    </location>
    <ligand>
        <name>(3R)-3-methyl-D-ornithine</name>
        <dbReference type="ChEBI" id="CHEBI:64642"/>
    </ligand>
</feature>
<dbReference type="InterPro" id="IPR023891">
    <property type="entry name" value="Pyrrolys_PylB"/>
</dbReference>
<feature type="binding site" evidence="6">
    <location>
        <position position="187"/>
    </location>
    <ligand>
        <name>S-adenosyl-L-methionine</name>
        <dbReference type="ChEBI" id="CHEBI:59789"/>
    </ligand>
</feature>
<proteinExistence type="predicted"/>
<dbReference type="PANTHER" id="PTHR43726">
    <property type="entry name" value="3-METHYLORNITHINE SYNTHASE"/>
    <property type="match status" value="1"/>
</dbReference>
<feature type="binding site" evidence="6">
    <location>
        <position position="143"/>
    </location>
    <ligand>
        <name>(3R)-3-methyl-D-ornithine</name>
        <dbReference type="ChEBI" id="CHEBI:64642"/>
    </ligand>
</feature>
<evidence type="ECO:0000256" key="1">
    <source>
        <dbReference type="ARBA" id="ARBA00022691"/>
    </source>
</evidence>
<gene>
    <name evidence="8" type="ORF">SAMN02745751_01349</name>
</gene>
<dbReference type="PIRSF" id="PIRSF004762">
    <property type="entry name" value="CHP00423"/>
    <property type="match status" value="1"/>
</dbReference>
<evidence type="ECO:0000256" key="6">
    <source>
        <dbReference type="PIRSR" id="PIRSR004762-2"/>
    </source>
</evidence>